<feature type="domain" description="Core-binding (CB)" evidence="6">
    <location>
        <begin position="2"/>
        <end position="84"/>
    </location>
</feature>
<reference evidence="7 8" key="1">
    <citation type="submission" date="2021-10" db="EMBL/GenBank/DDBJ databases">
        <title>Anaerobic single-cell dispensing facilitates the cultivation of human gut bacteria.</title>
        <authorList>
            <person name="Afrizal A."/>
        </authorList>
    </citation>
    <scope>NUCLEOTIDE SEQUENCE [LARGE SCALE GENOMIC DNA]</scope>
    <source>
        <strain evidence="7 8">CLA-AA-H246</strain>
    </source>
</reference>
<keyword evidence="8" id="KW-1185">Reference proteome</keyword>
<dbReference type="InterPro" id="IPR010998">
    <property type="entry name" value="Integrase_recombinase_N"/>
</dbReference>
<evidence type="ECO:0000259" key="6">
    <source>
        <dbReference type="PROSITE" id="PS51900"/>
    </source>
</evidence>
<sequence>MDNMETALNKFLLSKKLAGLTEQSLTHYSEINRSFASDCLSEPVSAITVEYYQTYFLSLYDRHLSKATVSTYIRHIKIFLKWLEVEYNLDLQTKKIKVPKSPKKNPHIYTNTELQQIFALIHKDDSWLSLRNCAIVSLMLDSGLRQNEACLLKTCDVDMSRQVLKVFGKGEKERFVPLGNMSRQFLQEYFAKCPYHKKYVFCSKDGSQITRNAVKLFMNKLAAQLPFEFGSHRLRHNFATNFLIDQYNEKGSMDIYALLTILGHEDVKTTERYLHIANQVIYSTSHISHLDKVMGF</sequence>
<dbReference type="InterPro" id="IPR002104">
    <property type="entry name" value="Integrase_catalytic"/>
</dbReference>
<evidence type="ECO:0000256" key="3">
    <source>
        <dbReference type="ARBA" id="ARBA00023172"/>
    </source>
</evidence>
<dbReference type="Gene3D" id="1.10.150.130">
    <property type="match status" value="1"/>
</dbReference>
<evidence type="ECO:0000259" key="5">
    <source>
        <dbReference type="PROSITE" id="PS51898"/>
    </source>
</evidence>
<evidence type="ECO:0000256" key="1">
    <source>
        <dbReference type="ARBA" id="ARBA00008857"/>
    </source>
</evidence>
<dbReference type="Proteomes" id="UP001299235">
    <property type="component" value="Unassembled WGS sequence"/>
</dbReference>
<feature type="domain" description="Tyr recombinase" evidence="5">
    <location>
        <begin position="104"/>
        <end position="286"/>
    </location>
</feature>
<dbReference type="Pfam" id="PF00589">
    <property type="entry name" value="Phage_integrase"/>
    <property type="match status" value="1"/>
</dbReference>
<comment type="similarity">
    <text evidence="1">Belongs to the 'phage' integrase family.</text>
</comment>
<proteinExistence type="inferred from homology"/>
<accession>A0ABS8EU07</accession>
<dbReference type="Gene3D" id="1.10.443.10">
    <property type="entry name" value="Intergrase catalytic core"/>
    <property type="match status" value="1"/>
</dbReference>
<gene>
    <name evidence="7" type="ORF">LKD42_01525</name>
</gene>
<dbReference type="PROSITE" id="PS51900">
    <property type="entry name" value="CB"/>
    <property type="match status" value="1"/>
</dbReference>
<dbReference type="InterPro" id="IPR044068">
    <property type="entry name" value="CB"/>
</dbReference>
<evidence type="ECO:0000256" key="2">
    <source>
        <dbReference type="ARBA" id="ARBA00023125"/>
    </source>
</evidence>
<dbReference type="EMBL" id="JAJEQE010000003">
    <property type="protein sequence ID" value="MCC2147942.1"/>
    <property type="molecule type" value="Genomic_DNA"/>
</dbReference>
<keyword evidence="3" id="KW-0233">DNA recombination</keyword>
<evidence type="ECO:0000313" key="8">
    <source>
        <dbReference type="Proteomes" id="UP001299235"/>
    </source>
</evidence>
<protein>
    <submittedName>
        <fullName evidence="7">Tyrosine-type recombinase/integrase</fullName>
    </submittedName>
</protein>
<dbReference type="PROSITE" id="PS51898">
    <property type="entry name" value="TYR_RECOMBINASE"/>
    <property type="match status" value="1"/>
</dbReference>
<dbReference type="PANTHER" id="PTHR30349">
    <property type="entry name" value="PHAGE INTEGRASE-RELATED"/>
    <property type="match status" value="1"/>
</dbReference>
<evidence type="ECO:0000313" key="7">
    <source>
        <dbReference type="EMBL" id="MCC2147942.1"/>
    </source>
</evidence>
<dbReference type="InterPro" id="IPR050090">
    <property type="entry name" value="Tyrosine_recombinase_XerCD"/>
</dbReference>
<dbReference type="InterPro" id="IPR011010">
    <property type="entry name" value="DNA_brk_join_enz"/>
</dbReference>
<dbReference type="RefSeq" id="WP_248834597.1">
    <property type="nucleotide sequence ID" value="NZ_JAJEQE010000003.1"/>
</dbReference>
<dbReference type="SUPFAM" id="SSF56349">
    <property type="entry name" value="DNA breaking-rejoining enzymes"/>
    <property type="match status" value="1"/>
</dbReference>
<evidence type="ECO:0000256" key="4">
    <source>
        <dbReference type="PROSITE-ProRule" id="PRU01248"/>
    </source>
</evidence>
<comment type="caution">
    <text evidence="7">The sequence shown here is derived from an EMBL/GenBank/DDBJ whole genome shotgun (WGS) entry which is preliminary data.</text>
</comment>
<dbReference type="PANTHER" id="PTHR30349:SF41">
    <property type="entry name" value="INTEGRASE_RECOMBINASE PROTEIN MJ0367-RELATED"/>
    <property type="match status" value="1"/>
</dbReference>
<dbReference type="InterPro" id="IPR013762">
    <property type="entry name" value="Integrase-like_cat_sf"/>
</dbReference>
<keyword evidence="2 4" id="KW-0238">DNA-binding</keyword>
<organism evidence="7 8">
    <name type="scientific">Hominisplanchenecus faecis</name>
    <dbReference type="NCBI Taxonomy" id="2885351"/>
    <lineage>
        <taxon>Bacteria</taxon>
        <taxon>Bacillati</taxon>
        <taxon>Bacillota</taxon>
        <taxon>Clostridia</taxon>
        <taxon>Lachnospirales</taxon>
        <taxon>Lachnospiraceae</taxon>
        <taxon>Hominisplanchenecus</taxon>
    </lineage>
</organism>
<name>A0ABS8EU07_9FIRM</name>